<reference evidence="3" key="1">
    <citation type="journal article" date="2019" name="Int. J. Syst. Evol. Microbiol.">
        <title>The Global Catalogue of Microorganisms (GCM) 10K type strain sequencing project: providing services to taxonomists for standard genome sequencing and annotation.</title>
        <authorList>
            <consortium name="The Broad Institute Genomics Platform"/>
            <consortium name="The Broad Institute Genome Sequencing Center for Infectious Disease"/>
            <person name="Wu L."/>
            <person name="Ma J."/>
        </authorList>
    </citation>
    <scope>NUCLEOTIDE SEQUENCE [LARGE SCALE GENOMIC DNA]</scope>
    <source>
        <strain evidence="3">JCM 1405</strain>
    </source>
</reference>
<keyword evidence="1" id="KW-0472">Membrane</keyword>
<evidence type="ECO:0000313" key="3">
    <source>
        <dbReference type="Proteomes" id="UP001500339"/>
    </source>
</evidence>
<keyword evidence="1" id="KW-0812">Transmembrane</keyword>
<keyword evidence="1" id="KW-1133">Transmembrane helix</keyword>
<evidence type="ECO:0000256" key="1">
    <source>
        <dbReference type="SAM" id="Phobius"/>
    </source>
</evidence>
<evidence type="ECO:0000313" key="2">
    <source>
        <dbReference type="EMBL" id="GAA0721470.1"/>
    </source>
</evidence>
<dbReference type="RefSeq" id="WP_343767768.1">
    <property type="nucleotide sequence ID" value="NZ_BAAACF010000001.1"/>
</dbReference>
<comment type="caution">
    <text evidence="2">The sequence shown here is derived from an EMBL/GenBank/DDBJ whole genome shotgun (WGS) entry which is preliminary data.</text>
</comment>
<name>A0ABP3U361_9CLOT</name>
<protein>
    <submittedName>
        <fullName evidence="2">Uncharacterized protein</fullName>
    </submittedName>
</protein>
<keyword evidence="3" id="KW-1185">Reference proteome</keyword>
<feature type="transmembrane region" description="Helical" evidence="1">
    <location>
        <begin position="7"/>
        <end position="25"/>
    </location>
</feature>
<dbReference type="Proteomes" id="UP001500339">
    <property type="component" value="Unassembled WGS sequence"/>
</dbReference>
<sequence>MKRRNDFLLKAALTTAAVGVGTFIYKKYNQRKKEQYDMSEGEGVIEIEEFEDNIPCACDHESFNEEDMNSNFEIKLDDETSTMEIETEDKNNE</sequence>
<proteinExistence type="predicted"/>
<organism evidence="2 3">
    <name type="scientific">Clostridium malenominatum</name>
    <dbReference type="NCBI Taxonomy" id="1539"/>
    <lineage>
        <taxon>Bacteria</taxon>
        <taxon>Bacillati</taxon>
        <taxon>Bacillota</taxon>
        <taxon>Clostridia</taxon>
        <taxon>Eubacteriales</taxon>
        <taxon>Clostridiaceae</taxon>
        <taxon>Clostridium</taxon>
    </lineage>
</organism>
<dbReference type="EMBL" id="BAAACF010000001">
    <property type="protein sequence ID" value="GAA0721470.1"/>
    <property type="molecule type" value="Genomic_DNA"/>
</dbReference>
<accession>A0ABP3U361</accession>
<gene>
    <name evidence="2" type="ORF">GCM10008905_11950</name>
</gene>